<gene>
    <name evidence="1" type="ordered locus">Spiaf_0062</name>
</gene>
<dbReference type="EMBL" id="CP003282">
    <property type="protein sequence ID" value="AFG36171.1"/>
    <property type="molecule type" value="Genomic_DNA"/>
</dbReference>
<accession>H9UF78</accession>
<evidence type="ECO:0000313" key="1">
    <source>
        <dbReference type="EMBL" id="AFG36171.1"/>
    </source>
</evidence>
<reference evidence="2" key="1">
    <citation type="journal article" date="2013" name="Stand. Genomic Sci.">
        <title>Complete genome sequence of the halophilic bacterium Spirochaeta africana type strain (Z-7692(T)) from the alkaline Lake Magadi in the East African Rift.</title>
        <authorList>
            <person name="Liolos K."/>
            <person name="Abt B."/>
            <person name="Scheuner C."/>
            <person name="Teshima H."/>
            <person name="Held B."/>
            <person name="Lapidus A."/>
            <person name="Nolan M."/>
            <person name="Lucas S."/>
            <person name="Deshpande S."/>
            <person name="Cheng J.F."/>
            <person name="Tapia R."/>
            <person name="Goodwin L.A."/>
            <person name="Pitluck S."/>
            <person name="Pagani I."/>
            <person name="Ivanova N."/>
            <person name="Mavromatis K."/>
            <person name="Mikhailova N."/>
            <person name="Huntemann M."/>
            <person name="Pati A."/>
            <person name="Chen A."/>
            <person name="Palaniappan K."/>
            <person name="Land M."/>
            <person name="Rohde M."/>
            <person name="Tindall B.J."/>
            <person name="Detter J.C."/>
            <person name="Goker M."/>
            <person name="Bristow J."/>
            <person name="Eisen J.A."/>
            <person name="Markowitz V."/>
            <person name="Hugenholtz P."/>
            <person name="Woyke T."/>
            <person name="Klenk H.P."/>
            <person name="Kyrpides N.C."/>
        </authorList>
    </citation>
    <scope>NUCLEOTIDE SEQUENCE</scope>
    <source>
        <strain evidence="2">ATCC 700263 / DSM 8902 / Z-7692</strain>
    </source>
</reference>
<dbReference type="AlphaFoldDB" id="H9UF78"/>
<keyword evidence="2" id="KW-1185">Reference proteome</keyword>
<dbReference type="Proteomes" id="UP000007383">
    <property type="component" value="Chromosome"/>
</dbReference>
<dbReference type="KEGG" id="sfc:Spiaf_0062"/>
<protein>
    <submittedName>
        <fullName evidence="1">Uncharacterized protein</fullName>
    </submittedName>
</protein>
<evidence type="ECO:0000313" key="2">
    <source>
        <dbReference type="Proteomes" id="UP000007383"/>
    </source>
</evidence>
<name>H9UF78_SPIAZ</name>
<organism evidence="1 2">
    <name type="scientific">Spirochaeta africana (strain ATCC 700263 / DSM 8902 / Z-7692)</name>
    <dbReference type="NCBI Taxonomy" id="889378"/>
    <lineage>
        <taxon>Bacteria</taxon>
        <taxon>Pseudomonadati</taxon>
        <taxon>Spirochaetota</taxon>
        <taxon>Spirochaetia</taxon>
        <taxon>Spirochaetales</taxon>
        <taxon>Spirochaetaceae</taxon>
        <taxon>Spirochaeta</taxon>
    </lineage>
</organism>
<dbReference type="HOGENOM" id="CLU_3398545_0_0_12"/>
<proteinExistence type="predicted"/>
<sequence>MTESREILVLIEELINDYRYITEAMQLRKQE</sequence>
<dbReference type="STRING" id="889378.Spiaf_0062"/>